<dbReference type="EMBL" id="AP023086">
    <property type="protein sequence ID" value="BCD97596.1"/>
    <property type="molecule type" value="Genomic_DNA"/>
</dbReference>
<organism evidence="2 3">
    <name type="scientific">Marinagarivorans cellulosilyticus</name>
    <dbReference type="NCBI Taxonomy" id="2721545"/>
    <lineage>
        <taxon>Bacteria</taxon>
        <taxon>Pseudomonadati</taxon>
        <taxon>Pseudomonadota</taxon>
        <taxon>Gammaproteobacteria</taxon>
        <taxon>Cellvibrionales</taxon>
        <taxon>Cellvibrionaceae</taxon>
        <taxon>Marinagarivorans</taxon>
    </lineage>
</organism>
<dbReference type="InterPro" id="IPR007481">
    <property type="entry name" value="SspB"/>
</dbReference>
<gene>
    <name evidence="2" type="ORF">MARGE09_P1797</name>
</gene>
<feature type="region of interest" description="Disordered" evidence="1">
    <location>
        <begin position="99"/>
        <end position="131"/>
    </location>
</feature>
<evidence type="ECO:0000313" key="3">
    <source>
        <dbReference type="Proteomes" id="UP001320119"/>
    </source>
</evidence>
<dbReference type="Proteomes" id="UP001320119">
    <property type="component" value="Chromosome"/>
</dbReference>
<dbReference type="PANTHER" id="PTHR37486:SF1">
    <property type="entry name" value="STRINGENT STARVATION PROTEIN B"/>
    <property type="match status" value="1"/>
</dbReference>
<dbReference type="InterPro" id="IPR036760">
    <property type="entry name" value="SspB-like_sf"/>
</dbReference>
<keyword evidence="3" id="KW-1185">Reference proteome</keyword>
<dbReference type="PANTHER" id="PTHR37486">
    <property type="entry name" value="STRINGENT STARVATION PROTEIN B"/>
    <property type="match status" value="1"/>
</dbReference>
<dbReference type="AlphaFoldDB" id="A0AAN1WH98"/>
<dbReference type="NCBIfam" id="NF008769">
    <property type="entry name" value="PRK11798.2-5"/>
    <property type="match status" value="1"/>
</dbReference>
<dbReference type="GO" id="GO:0005840">
    <property type="term" value="C:ribosome"/>
    <property type="evidence" value="ECO:0007669"/>
    <property type="project" value="TreeGrafter"/>
</dbReference>
<dbReference type="PIRSF" id="PIRSF005276">
    <property type="entry name" value="SspB"/>
    <property type="match status" value="1"/>
</dbReference>
<protein>
    <submittedName>
        <fullName evidence="2">Stringent starvation protein B</fullName>
    </submittedName>
</protein>
<feature type="compositionally biased region" description="Basic and acidic residues" evidence="1">
    <location>
        <begin position="111"/>
        <end position="122"/>
    </location>
</feature>
<proteinExistence type="predicted"/>
<name>A0AAN1WH98_9GAMM</name>
<sequence length="131" mass="14366">MSMSSSRPYLIRALYEWINDNQLTPYLLVNANEQGVSVPQNSVGKDGQIILNVAPRAIMGFDISNTAVSFSARFGGVPTDIYVPSHAIMGIYAKENGQGMMFEPEAPPPEPPKDTKPNEKSVKKPMLKVVK</sequence>
<reference evidence="2 3" key="1">
    <citation type="journal article" date="2022" name="IScience">
        <title>An ultrasensitive nanofiber-based assay for enzymatic hydrolysis and deep-sea microbial degradation of cellulose.</title>
        <authorList>
            <person name="Tsudome M."/>
            <person name="Tachioka M."/>
            <person name="Miyazaki M."/>
            <person name="Uchimura K."/>
            <person name="Tsuda M."/>
            <person name="Takaki Y."/>
            <person name="Deguchi S."/>
        </authorList>
    </citation>
    <scope>NUCLEOTIDE SEQUENCE [LARGE SCALE GENOMIC DNA]</scope>
    <source>
        <strain evidence="2 3">GE09</strain>
    </source>
</reference>
<dbReference type="RefSeq" id="WP_236987062.1">
    <property type="nucleotide sequence ID" value="NZ_AP023086.1"/>
</dbReference>
<dbReference type="Pfam" id="PF04386">
    <property type="entry name" value="SspB"/>
    <property type="match status" value="1"/>
</dbReference>
<dbReference type="GO" id="GO:0005829">
    <property type="term" value="C:cytosol"/>
    <property type="evidence" value="ECO:0007669"/>
    <property type="project" value="TreeGrafter"/>
</dbReference>
<dbReference type="GO" id="GO:0045732">
    <property type="term" value="P:positive regulation of protein catabolic process"/>
    <property type="evidence" value="ECO:0007669"/>
    <property type="project" value="TreeGrafter"/>
</dbReference>
<dbReference type="Gene3D" id="2.30.30.220">
    <property type="entry name" value="SspB-like"/>
    <property type="match status" value="1"/>
</dbReference>
<evidence type="ECO:0000256" key="1">
    <source>
        <dbReference type="SAM" id="MobiDB-lite"/>
    </source>
</evidence>
<dbReference type="KEGG" id="marq:MARGE09_P1797"/>
<accession>A0AAN1WH98</accession>
<evidence type="ECO:0000313" key="2">
    <source>
        <dbReference type="EMBL" id="BCD97596.1"/>
    </source>
</evidence>
<dbReference type="SUPFAM" id="SSF101738">
    <property type="entry name" value="SspB-like"/>
    <property type="match status" value="1"/>
</dbReference>